<dbReference type="FunCoup" id="A0A6I8PHR3">
    <property type="interactions" value="49"/>
</dbReference>
<evidence type="ECO:0000259" key="7">
    <source>
        <dbReference type="Pfam" id="PF00909"/>
    </source>
</evidence>
<dbReference type="Gene3D" id="1.10.3430.10">
    <property type="entry name" value="Ammonium transporter AmtB like domains"/>
    <property type="match status" value="1"/>
</dbReference>
<evidence type="ECO:0000256" key="5">
    <source>
        <dbReference type="ARBA" id="ARBA00023136"/>
    </source>
</evidence>
<feature type="transmembrane region" description="Helical" evidence="6">
    <location>
        <begin position="265"/>
        <end position="283"/>
    </location>
</feature>
<dbReference type="Bgee" id="ENSOANG00000038655">
    <property type="expression patterns" value="Expressed in endometrium and 4 other cell types or tissues"/>
</dbReference>
<feature type="transmembrane region" description="Helical" evidence="6">
    <location>
        <begin position="54"/>
        <end position="74"/>
    </location>
</feature>
<evidence type="ECO:0000256" key="3">
    <source>
        <dbReference type="ARBA" id="ARBA00022692"/>
    </source>
</evidence>
<reference evidence="8" key="2">
    <citation type="submission" date="2025-09" db="UniProtKB">
        <authorList>
            <consortium name="Ensembl"/>
        </authorList>
    </citation>
    <scope>IDENTIFICATION</scope>
    <source>
        <strain evidence="8">Glennie</strain>
    </source>
</reference>
<feature type="transmembrane region" description="Helical" evidence="6">
    <location>
        <begin position="108"/>
        <end position="130"/>
    </location>
</feature>
<dbReference type="InterPro" id="IPR024041">
    <property type="entry name" value="NH4_transpt_AmtB-like_dom"/>
</dbReference>
<dbReference type="FunFam" id="1.10.3430.10:FF:000009">
    <property type="entry name" value="Blood group Rh(D) polypeptide"/>
    <property type="match status" value="1"/>
</dbReference>
<keyword evidence="4 6" id="KW-1133">Transmembrane helix</keyword>
<feature type="transmembrane region" description="Helical" evidence="6">
    <location>
        <begin position="12"/>
        <end position="34"/>
    </location>
</feature>
<evidence type="ECO:0000256" key="2">
    <source>
        <dbReference type="ARBA" id="ARBA00011036"/>
    </source>
</evidence>
<dbReference type="SUPFAM" id="SSF111352">
    <property type="entry name" value="Ammonium transporter"/>
    <property type="match status" value="1"/>
</dbReference>
<feature type="transmembrane region" description="Helical" evidence="6">
    <location>
        <begin position="137"/>
        <end position="154"/>
    </location>
</feature>
<feature type="transmembrane region" description="Helical" evidence="6">
    <location>
        <begin position="196"/>
        <end position="216"/>
    </location>
</feature>
<dbReference type="GO" id="GO:0072488">
    <property type="term" value="P:ammonium transmembrane transport"/>
    <property type="evidence" value="ECO:0000318"/>
    <property type="project" value="GO_Central"/>
</dbReference>
<dbReference type="InterPro" id="IPR029020">
    <property type="entry name" value="Ammonium/urea_transptr"/>
</dbReference>
<feature type="transmembrane region" description="Helical" evidence="6">
    <location>
        <begin position="364"/>
        <end position="385"/>
    </location>
</feature>
<gene>
    <name evidence="8" type="primary">RHCE</name>
</gene>
<protein>
    <recommendedName>
        <fullName evidence="7">Ammonium transporter AmtB-like domain-containing protein</fullName>
    </recommendedName>
</protein>
<feature type="transmembrane region" description="Helical" evidence="6">
    <location>
        <begin position="236"/>
        <end position="253"/>
    </location>
</feature>
<dbReference type="AlphaFoldDB" id="A0A6I8PHR3"/>
<feature type="transmembrane region" description="Helical" evidence="6">
    <location>
        <begin position="81"/>
        <end position="102"/>
    </location>
</feature>
<feature type="transmembrane region" description="Helical" evidence="6">
    <location>
        <begin position="289"/>
        <end position="311"/>
    </location>
</feature>
<evidence type="ECO:0000313" key="9">
    <source>
        <dbReference type="Proteomes" id="UP000002279"/>
    </source>
</evidence>
<dbReference type="GO" id="GO:0005886">
    <property type="term" value="C:plasma membrane"/>
    <property type="evidence" value="ECO:0000318"/>
    <property type="project" value="GO_Central"/>
</dbReference>
<keyword evidence="3 6" id="KW-0812">Transmembrane</keyword>
<dbReference type="PANTHER" id="PTHR11730:SF43">
    <property type="entry name" value="BLOOD GROUP RH(CE) POLYPEPTIDE-RELATED"/>
    <property type="match status" value="1"/>
</dbReference>
<comment type="subcellular location">
    <subcellularLocation>
        <location evidence="1">Membrane</location>
        <topology evidence="1">Multi-pass membrane protein</topology>
    </subcellularLocation>
</comment>
<reference evidence="8" key="1">
    <citation type="submission" date="2025-08" db="UniProtKB">
        <authorList>
            <consortium name="Ensembl"/>
        </authorList>
    </citation>
    <scope>IDENTIFICATION</scope>
    <source>
        <strain evidence="8">Glennie</strain>
    </source>
</reference>
<comment type="similarity">
    <text evidence="2">Belongs to the ammonium transporter (TC 2.A.49) family. Rh subfamily.</text>
</comment>
<dbReference type="GO" id="GO:0008519">
    <property type="term" value="F:ammonium channel activity"/>
    <property type="evidence" value="ECO:0000318"/>
    <property type="project" value="GO_Central"/>
</dbReference>
<proteinExistence type="inferred from homology"/>
<evidence type="ECO:0000256" key="1">
    <source>
        <dbReference type="ARBA" id="ARBA00004141"/>
    </source>
</evidence>
<dbReference type="Proteomes" id="UP000002279">
    <property type="component" value="Unplaced"/>
</dbReference>
<dbReference type="GeneTree" id="ENSGT00950000182844"/>
<sequence length="409" mass="44116">MASKYAPSLRLFLPPWTLLLEAAFILIFAFFIAYEAPANRSKDSLEPYSAFQDVNVMAVLGFGFLTASLCRFSWSGLAFNLFLVAVGVQWTVLLDGFLFRFSAGKLDISLLLVATMSVVSMLISAGAILGQANLVQLLVMTLVEVTAFSATRWLSLEILQTHEFMMHVHIFGAYFGLTVAWFLWKPLPKEASGKAKAANTTGLFSMLGALFLWMFWPTFNSVLLDVREAKKAVFNTYYAIAASAVTAVALSAAAHSRGKINMFHVHNATLAGGVAVGPTAHLIESPALAMVLGLLAGSISILGAGCLPACFNRVLKIHDTCGVHSTFGLPGLLGGVAYIGFNLVEASWTDFTKMGYRALLDAGSLSLAVAMSLATGVLTGLLLMLKIWKTPHVVKQFDDQAFWEVSFSS</sequence>
<accession>A0A6I8PHR3</accession>
<evidence type="ECO:0000313" key="8">
    <source>
        <dbReference type="Ensembl" id="ENSOANP00000052167.1"/>
    </source>
</evidence>
<keyword evidence="5 6" id="KW-0472">Membrane</keyword>
<dbReference type="InterPro" id="IPR002229">
    <property type="entry name" value="RhesusRHD"/>
</dbReference>
<name>A0A6I8PHR3_ORNAN</name>
<dbReference type="Ensembl" id="ENSOANT00000069295.1">
    <property type="protein sequence ID" value="ENSOANP00000052167.1"/>
    <property type="gene ID" value="ENSOANG00000038655.1"/>
</dbReference>
<organism evidence="8 9">
    <name type="scientific">Ornithorhynchus anatinus</name>
    <name type="common">Duckbill platypus</name>
    <dbReference type="NCBI Taxonomy" id="9258"/>
    <lineage>
        <taxon>Eukaryota</taxon>
        <taxon>Metazoa</taxon>
        <taxon>Chordata</taxon>
        <taxon>Craniata</taxon>
        <taxon>Vertebrata</taxon>
        <taxon>Euteleostomi</taxon>
        <taxon>Mammalia</taxon>
        <taxon>Monotremata</taxon>
        <taxon>Ornithorhynchidae</taxon>
        <taxon>Ornithorhynchus</taxon>
    </lineage>
</organism>
<dbReference type="InParanoid" id="A0A6I8PHR3"/>
<keyword evidence="9" id="KW-1185">Reference proteome</keyword>
<evidence type="ECO:0000256" key="4">
    <source>
        <dbReference type="ARBA" id="ARBA00022989"/>
    </source>
</evidence>
<dbReference type="Pfam" id="PF00909">
    <property type="entry name" value="Ammonium_transp"/>
    <property type="match status" value="1"/>
</dbReference>
<evidence type="ECO:0000256" key="6">
    <source>
        <dbReference type="SAM" id="Phobius"/>
    </source>
</evidence>
<dbReference type="GO" id="GO:0097272">
    <property type="term" value="P:ammonium homeostasis"/>
    <property type="evidence" value="ECO:0000318"/>
    <property type="project" value="GO_Central"/>
</dbReference>
<dbReference type="OMA" id="IHVFATY"/>
<feature type="transmembrane region" description="Helical" evidence="6">
    <location>
        <begin position="166"/>
        <end position="184"/>
    </location>
</feature>
<dbReference type="PRINTS" id="PR00342">
    <property type="entry name" value="RHESUSRHD"/>
</dbReference>
<feature type="domain" description="Ammonium transporter AmtB-like" evidence="7">
    <location>
        <begin position="19"/>
        <end position="387"/>
    </location>
</feature>
<dbReference type="PANTHER" id="PTHR11730">
    <property type="entry name" value="AMMONIUM TRANSPORTER"/>
    <property type="match status" value="1"/>
</dbReference>
<feature type="transmembrane region" description="Helical" evidence="6">
    <location>
        <begin position="323"/>
        <end position="344"/>
    </location>
</feature>